<feature type="compositionally biased region" description="Polar residues" evidence="1">
    <location>
        <begin position="226"/>
        <end position="244"/>
    </location>
</feature>
<proteinExistence type="predicted"/>
<accession>A0A498QWH2</accession>
<reference evidence="2 3" key="1">
    <citation type="submission" date="2018-09" db="EMBL/GenBank/DDBJ databases">
        <authorList>
            <person name="Tagini F."/>
        </authorList>
    </citation>
    <scope>NUCLEOTIDE SEQUENCE [LARGE SCALE GENOMIC DNA]</scope>
    <source>
        <strain evidence="2 3">MK142</strain>
    </source>
</reference>
<dbReference type="RefSeq" id="WP_099187678.1">
    <property type="nucleotide sequence ID" value="NZ_UPHN01000149.1"/>
</dbReference>
<organism evidence="2 3">
    <name type="scientific">Mycobacterium pseudokansasii</name>
    <dbReference type="NCBI Taxonomy" id="2341080"/>
    <lineage>
        <taxon>Bacteria</taxon>
        <taxon>Bacillati</taxon>
        <taxon>Actinomycetota</taxon>
        <taxon>Actinomycetes</taxon>
        <taxon>Mycobacteriales</taxon>
        <taxon>Mycobacteriaceae</taxon>
        <taxon>Mycobacterium</taxon>
    </lineage>
</organism>
<evidence type="ECO:0000313" key="2">
    <source>
        <dbReference type="EMBL" id="VBA54447.1"/>
    </source>
</evidence>
<dbReference type="Proteomes" id="UP000268285">
    <property type="component" value="Unassembled WGS sequence"/>
</dbReference>
<dbReference type="OrthoDB" id="4753709at2"/>
<gene>
    <name evidence="2" type="primary">espJ_1</name>
    <name evidence="2" type="ORF">LAUMK142_04662</name>
</gene>
<evidence type="ECO:0000256" key="1">
    <source>
        <dbReference type="SAM" id="MobiDB-lite"/>
    </source>
</evidence>
<keyword evidence="3" id="KW-1185">Reference proteome</keyword>
<evidence type="ECO:0000313" key="3">
    <source>
        <dbReference type="Proteomes" id="UP000268285"/>
    </source>
</evidence>
<dbReference type="EMBL" id="UPHU01000001">
    <property type="protein sequence ID" value="VBA54447.1"/>
    <property type="molecule type" value="Genomic_DNA"/>
</dbReference>
<sequence length="276" mass="27492">MAKELAVDPSGLATAAHKLESLVLPPLPPPIAAAGKDSAATAVNTVMPEIEALIIDRLHNIKAALTRTGSNLATAASMYTESDETLGKKISQLGQLVTTPVSQLVSPVGVAELSQLSADAQNIIAGVQGEVGSVSSQLASFTRTPLGQLVVPTAIQGASQLSSVVPGAAQAMQGAIGSASSGGGAIPAQLTNTGTASDQPPGDDAQRGDAATADDDHRADADAQAVTQGAVPNQNMLQDNASQGATGGRPQSDPLEAPAGPPTAGRAPRTPPEVEL</sequence>
<protein>
    <submittedName>
        <fullName evidence="2">ESX-1 secretion-associated protein EspJ</fullName>
    </submittedName>
</protein>
<dbReference type="AlphaFoldDB" id="A0A498QWH2"/>
<feature type="region of interest" description="Disordered" evidence="1">
    <location>
        <begin position="175"/>
        <end position="276"/>
    </location>
</feature>
<name>A0A498QWH2_9MYCO</name>